<dbReference type="SUPFAM" id="SSF50249">
    <property type="entry name" value="Nucleic acid-binding proteins"/>
    <property type="match status" value="1"/>
</dbReference>
<evidence type="ECO:0000256" key="8">
    <source>
        <dbReference type="SAM" id="MobiDB-lite"/>
    </source>
</evidence>
<keyword evidence="5 6" id="KW-0687">Ribonucleoprotein</keyword>
<sequence>MNRRLKGIVVSNKMTKTVVVRVDSLKKHHKYKKYFKVSKRYKAHAEVPYEVGDIVVIQETRPLSKEKRWKVAERLGSNKKLEHTEEMEDAVDVSADSGKDGADS</sequence>
<gene>
    <name evidence="6" type="primary">rpsQ</name>
    <name evidence="9" type="ORF">A3C16_05425</name>
</gene>
<comment type="function">
    <text evidence="6">One of the primary rRNA binding proteins, it binds specifically to the 5'-end of 16S ribosomal RNA.</text>
</comment>
<dbReference type="GO" id="GO:0006412">
    <property type="term" value="P:translation"/>
    <property type="evidence" value="ECO:0007669"/>
    <property type="project" value="UniProtKB-UniRule"/>
</dbReference>
<name>A0A1G2KSR1_9BACT</name>
<dbReference type="CDD" id="cd00364">
    <property type="entry name" value="Ribosomal_uS17"/>
    <property type="match status" value="1"/>
</dbReference>
<evidence type="ECO:0000256" key="5">
    <source>
        <dbReference type="ARBA" id="ARBA00023274"/>
    </source>
</evidence>
<comment type="similarity">
    <text evidence="1 6 7">Belongs to the universal ribosomal protein uS17 family.</text>
</comment>
<dbReference type="Proteomes" id="UP000177811">
    <property type="component" value="Unassembled WGS sequence"/>
</dbReference>
<dbReference type="InterPro" id="IPR012340">
    <property type="entry name" value="NA-bd_OB-fold"/>
</dbReference>
<reference evidence="9 10" key="1">
    <citation type="journal article" date="2016" name="Nat. Commun.">
        <title>Thousands of microbial genomes shed light on interconnected biogeochemical processes in an aquifer system.</title>
        <authorList>
            <person name="Anantharaman K."/>
            <person name="Brown C.T."/>
            <person name="Hug L.A."/>
            <person name="Sharon I."/>
            <person name="Castelle C.J."/>
            <person name="Probst A.J."/>
            <person name="Thomas B.C."/>
            <person name="Singh A."/>
            <person name="Wilkins M.J."/>
            <person name="Karaoz U."/>
            <person name="Brodie E.L."/>
            <person name="Williams K.H."/>
            <person name="Hubbard S.S."/>
            <person name="Banfield J.F."/>
        </authorList>
    </citation>
    <scope>NUCLEOTIDE SEQUENCE [LARGE SCALE GENOMIC DNA]</scope>
</reference>
<dbReference type="PROSITE" id="PS00056">
    <property type="entry name" value="RIBOSOMAL_S17"/>
    <property type="match status" value="1"/>
</dbReference>
<evidence type="ECO:0000313" key="10">
    <source>
        <dbReference type="Proteomes" id="UP000177811"/>
    </source>
</evidence>
<feature type="region of interest" description="Disordered" evidence="8">
    <location>
        <begin position="75"/>
        <end position="104"/>
    </location>
</feature>
<organism evidence="9 10">
    <name type="scientific">Candidatus Sungbacteria bacterium RIFCSPHIGHO2_02_FULL_51_29</name>
    <dbReference type="NCBI Taxonomy" id="1802273"/>
    <lineage>
        <taxon>Bacteria</taxon>
        <taxon>Candidatus Sungiibacteriota</taxon>
    </lineage>
</organism>
<evidence type="ECO:0000256" key="1">
    <source>
        <dbReference type="ARBA" id="ARBA00010254"/>
    </source>
</evidence>
<comment type="caution">
    <text evidence="9">The sequence shown here is derived from an EMBL/GenBank/DDBJ whole genome shotgun (WGS) entry which is preliminary data.</text>
</comment>
<evidence type="ECO:0000256" key="7">
    <source>
        <dbReference type="RuleBase" id="RU003872"/>
    </source>
</evidence>
<evidence type="ECO:0000313" key="9">
    <source>
        <dbReference type="EMBL" id="OHA02495.1"/>
    </source>
</evidence>
<dbReference type="GO" id="GO:0022627">
    <property type="term" value="C:cytosolic small ribosomal subunit"/>
    <property type="evidence" value="ECO:0007669"/>
    <property type="project" value="TreeGrafter"/>
</dbReference>
<accession>A0A1G2KSR1</accession>
<dbReference type="InterPro" id="IPR019979">
    <property type="entry name" value="Ribosomal_uS17_CS"/>
</dbReference>
<comment type="subunit">
    <text evidence="6">Part of the 30S ribosomal subunit.</text>
</comment>
<evidence type="ECO:0000256" key="2">
    <source>
        <dbReference type="ARBA" id="ARBA00022730"/>
    </source>
</evidence>
<keyword evidence="4 6" id="KW-0689">Ribosomal protein</keyword>
<protein>
    <recommendedName>
        <fullName evidence="6">Small ribosomal subunit protein uS17</fullName>
    </recommendedName>
</protein>
<evidence type="ECO:0000256" key="3">
    <source>
        <dbReference type="ARBA" id="ARBA00022884"/>
    </source>
</evidence>
<dbReference type="GO" id="GO:0019843">
    <property type="term" value="F:rRNA binding"/>
    <property type="evidence" value="ECO:0007669"/>
    <property type="project" value="UniProtKB-UniRule"/>
</dbReference>
<evidence type="ECO:0000256" key="4">
    <source>
        <dbReference type="ARBA" id="ARBA00022980"/>
    </source>
</evidence>
<dbReference type="Gene3D" id="2.40.50.140">
    <property type="entry name" value="Nucleic acid-binding proteins"/>
    <property type="match status" value="1"/>
</dbReference>
<dbReference type="HAMAP" id="MF_01345_B">
    <property type="entry name" value="Ribosomal_uS17_B"/>
    <property type="match status" value="1"/>
</dbReference>
<dbReference type="InterPro" id="IPR019984">
    <property type="entry name" value="Ribosomal_uS17_bact/chlr"/>
</dbReference>
<dbReference type="AlphaFoldDB" id="A0A1G2KSR1"/>
<dbReference type="NCBIfam" id="NF004123">
    <property type="entry name" value="PRK05610.1"/>
    <property type="match status" value="1"/>
</dbReference>
<dbReference type="InterPro" id="IPR000266">
    <property type="entry name" value="Ribosomal_uS17"/>
</dbReference>
<dbReference type="PRINTS" id="PR00973">
    <property type="entry name" value="RIBOSOMALS17"/>
</dbReference>
<dbReference type="Pfam" id="PF00366">
    <property type="entry name" value="Ribosomal_S17"/>
    <property type="match status" value="1"/>
</dbReference>
<evidence type="ECO:0000256" key="6">
    <source>
        <dbReference type="HAMAP-Rule" id="MF_01345"/>
    </source>
</evidence>
<dbReference type="GO" id="GO:0003735">
    <property type="term" value="F:structural constituent of ribosome"/>
    <property type="evidence" value="ECO:0007669"/>
    <property type="project" value="InterPro"/>
</dbReference>
<proteinExistence type="inferred from homology"/>
<keyword evidence="2 6" id="KW-0699">rRNA-binding</keyword>
<dbReference type="PANTHER" id="PTHR10744:SF1">
    <property type="entry name" value="SMALL RIBOSOMAL SUBUNIT PROTEIN US17M"/>
    <property type="match status" value="1"/>
</dbReference>
<dbReference type="EMBL" id="MHQL01000034">
    <property type="protein sequence ID" value="OHA02495.1"/>
    <property type="molecule type" value="Genomic_DNA"/>
</dbReference>
<dbReference type="PANTHER" id="PTHR10744">
    <property type="entry name" value="40S RIBOSOMAL PROTEIN S11 FAMILY MEMBER"/>
    <property type="match status" value="1"/>
</dbReference>
<keyword evidence="3 6" id="KW-0694">RNA-binding</keyword>